<name>A0A2X1X3L7_9FIRM</name>
<evidence type="ECO:0000313" key="1">
    <source>
        <dbReference type="EMBL" id="SPY36251.1"/>
    </source>
</evidence>
<dbReference type="RefSeq" id="WP_256584717.1">
    <property type="nucleotide sequence ID" value="NZ_UATM01000015.1"/>
</dbReference>
<protein>
    <submittedName>
        <fullName evidence="1">Uncharacterized protein</fullName>
    </submittedName>
</protein>
<reference evidence="1 2" key="1">
    <citation type="submission" date="2018-06" db="EMBL/GenBank/DDBJ databases">
        <authorList>
            <consortium name="Pathogen Informatics"/>
            <person name="Doyle S."/>
        </authorList>
    </citation>
    <scope>NUCLEOTIDE SEQUENCE [LARGE SCALE GENOMIC DNA]</scope>
    <source>
        <strain evidence="1 2">NCTC13076</strain>
    </source>
</reference>
<organism evidence="1 2">
    <name type="scientific">Peptoniphilus harei</name>
    <dbReference type="NCBI Taxonomy" id="54005"/>
    <lineage>
        <taxon>Bacteria</taxon>
        <taxon>Bacillati</taxon>
        <taxon>Bacillota</taxon>
        <taxon>Tissierellia</taxon>
        <taxon>Tissierellales</taxon>
        <taxon>Peptoniphilaceae</taxon>
        <taxon>Peptoniphilus</taxon>
    </lineage>
</organism>
<gene>
    <name evidence="1" type="ORF">NCTC13076_00179</name>
</gene>
<dbReference type="EMBL" id="UATM01000015">
    <property type="protein sequence ID" value="SPY36251.1"/>
    <property type="molecule type" value="Genomic_DNA"/>
</dbReference>
<accession>A0A2X1X3L7</accession>
<proteinExistence type="predicted"/>
<evidence type="ECO:0000313" key="2">
    <source>
        <dbReference type="Proteomes" id="UP000250070"/>
    </source>
</evidence>
<sequence>MTNQAIEEIKVNGLQAFGEKSDDSNRELLEFIYQNDPIVNLLFNCSHGTEFESIRHDLVNLEVQGAKKLIEILKEKKIEVNDLNDDELHVLIQWHVRLYLR</sequence>
<dbReference type="Proteomes" id="UP000250070">
    <property type="component" value="Unassembled WGS sequence"/>
</dbReference>
<dbReference type="AlphaFoldDB" id="A0A2X1X3L7"/>